<sequence>MLKRIMRPTDPALAEPIDVVGSHRPTPGSRCRACPSPDGYLIATHAEVSEALAPRARD</sequence>
<comment type="caution">
    <text evidence="1">The sequence shown here is derived from an EMBL/GenBank/DDBJ whole genome shotgun (WGS) entry which is preliminary data.</text>
</comment>
<gene>
    <name evidence="1" type="ORF">A8U91_03048</name>
</gene>
<proteinExistence type="predicted"/>
<name>A0A1B8NVH1_HALEL</name>
<dbReference type="EMBL" id="MAJD01000002">
    <property type="protein sequence ID" value="OBX34004.1"/>
    <property type="molecule type" value="Genomic_DNA"/>
</dbReference>
<accession>A0A1B8NVH1</accession>
<dbReference type="AlphaFoldDB" id="A0A1B8NVH1"/>
<protein>
    <submittedName>
        <fullName evidence="1">Uncharacterized protein</fullName>
    </submittedName>
</protein>
<evidence type="ECO:0000313" key="2">
    <source>
        <dbReference type="Proteomes" id="UP000092504"/>
    </source>
</evidence>
<dbReference type="Proteomes" id="UP000092504">
    <property type="component" value="Unassembled WGS sequence"/>
</dbReference>
<evidence type="ECO:0000313" key="1">
    <source>
        <dbReference type="EMBL" id="OBX34004.1"/>
    </source>
</evidence>
<organism evidence="1 2">
    <name type="scientific">Halomonas elongata</name>
    <dbReference type="NCBI Taxonomy" id="2746"/>
    <lineage>
        <taxon>Bacteria</taxon>
        <taxon>Pseudomonadati</taxon>
        <taxon>Pseudomonadota</taxon>
        <taxon>Gammaproteobacteria</taxon>
        <taxon>Oceanospirillales</taxon>
        <taxon>Halomonadaceae</taxon>
        <taxon>Halomonas</taxon>
    </lineage>
</organism>
<reference evidence="1 2" key="1">
    <citation type="submission" date="2016-06" db="EMBL/GenBank/DDBJ databases">
        <title>Genome sequence of halotolerant plant growth promoting strain of Halomonas elongata HEK1 isolated from salterns of Rann of Kutch, Gujarat, India.</title>
        <authorList>
            <person name="Gaba S."/>
            <person name="Singh R.N."/>
            <person name="Abrol S."/>
            <person name="Kaushik R."/>
            <person name="Saxena A.K."/>
        </authorList>
    </citation>
    <scope>NUCLEOTIDE SEQUENCE [LARGE SCALE GENOMIC DNA]</scope>
    <source>
        <strain evidence="1 2">HEK1</strain>
    </source>
</reference>